<dbReference type="EMBL" id="JAPMOU010000004">
    <property type="protein sequence ID" value="MDE1461410.1"/>
    <property type="molecule type" value="Genomic_DNA"/>
</dbReference>
<evidence type="ECO:0000259" key="15">
    <source>
        <dbReference type="PROSITE" id="PS50112"/>
    </source>
</evidence>
<dbReference type="PROSITE" id="PS50112">
    <property type="entry name" value="PAS"/>
    <property type="match status" value="1"/>
</dbReference>
<evidence type="ECO:0000313" key="16">
    <source>
        <dbReference type="EMBL" id="MDE1461410.1"/>
    </source>
</evidence>
<dbReference type="Gene3D" id="3.30.565.10">
    <property type="entry name" value="Histidine kinase-like ATPase, C-terminal domain"/>
    <property type="match status" value="1"/>
</dbReference>
<dbReference type="Proteomes" id="UP001528823">
    <property type="component" value="Unassembled WGS sequence"/>
</dbReference>
<evidence type="ECO:0000256" key="7">
    <source>
        <dbReference type="ARBA" id="ARBA00022692"/>
    </source>
</evidence>
<dbReference type="InterPro" id="IPR048760">
    <property type="entry name" value="VP0354-like_sensor_dom"/>
</dbReference>
<evidence type="ECO:0000256" key="9">
    <source>
        <dbReference type="ARBA" id="ARBA00022777"/>
    </source>
</evidence>
<organism evidence="16 17">
    <name type="scientific">Spartinivicinus poritis</name>
    <dbReference type="NCBI Taxonomy" id="2994640"/>
    <lineage>
        <taxon>Bacteria</taxon>
        <taxon>Pseudomonadati</taxon>
        <taxon>Pseudomonadota</taxon>
        <taxon>Gammaproteobacteria</taxon>
        <taxon>Oceanospirillales</taxon>
        <taxon>Zooshikellaceae</taxon>
        <taxon>Spartinivicinus</taxon>
    </lineage>
</organism>
<evidence type="ECO:0000256" key="12">
    <source>
        <dbReference type="ARBA" id="ARBA00023012"/>
    </source>
</evidence>
<comment type="subcellular location">
    <subcellularLocation>
        <location evidence="2">Cell membrane</location>
        <topology evidence="2">Multi-pass membrane protein</topology>
    </subcellularLocation>
</comment>
<keyword evidence="12" id="KW-0902">Two-component regulatory system</keyword>
<dbReference type="InterPro" id="IPR000014">
    <property type="entry name" value="PAS"/>
</dbReference>
<dbReference type="SUPFAM" id="SSF55785">
    <property type="entry name" value="PYP-like sensor domain (PAS domain)"/>
    <property type="match status" value="2"/>
</dbReference>
<accession>A0ABT5U4X4</accession>
<name>A0ABT5U4X4_9GAMM</name>
<dbReference type="GO" id="GO:0005524">
    <property type="term" value="F:ATP binding"/>
    <property type="evidence" value="ECO:0007669"/>
    <property type="project" value="UniProtKB-KW"/>
</dbReference>
<evidence type="ECO:0000256" key="3">
    <source>
        <dbReference type="ARBA" id="ARBA00012438"/>
    </source>
</evidence>
<gene>
    <name evidence="16" type="ORF">ORQ98_05465</name>
</gene>
<keyword evidence="4" id="KW-1003">Cell membrane</keyword>
<dbReference type="SUPFAM" id="SSF47384">
    <property type="entry name" value="Homodimeric domain of signal transducing histidine kinase"/>
    <property type="match status" value="1"/>
</dbReference>
<evidence type="ECO:0000256" key="4">
    <source>
        <dbReference type="ARBA" id="ARBA00022475"/>
    </source>
</evidence>
<evidence type="ECO:0000256" key="10">
    <source>
        <dbReference type="ARBA" id="ARBA00022840"/>
    </source>
</evidence>
<dbReference type="InterPro" id="IPR036890">
    <property type="entry name" value="HATPase_C_sf"/>
</dbReference>
<dbReference type="CDD" id="cd00130">
    <property type="entry name" value="PAS"/>
    <property type="match status" value="1"/>
</dbReference>
<keyword evidence="5" id="KW-0597">Phosphoprotein</keyword>
<dbReference type="Pfam" id="PF13426">
    <property type="entry name" value="PAS_9"/>
    <property type="match status" value="2"/>
</dbReference>
<feature type="domain" description="PAS" evidence="15">
    <location>
        <begin position="416"/>
        <end position="485"/>
    </location>
</feature>
<dbReference type="SUPFAM" id="SSF103190">
    <property type="entry name" value="Sensory domain-like"/>
    <property type="match status" value="2"/>
</dbReference>
<dbReference type="InterPro" id="IPR004358">
    <property type="entry name" value="Sig_transdc_His_kin-like_C"/>
</dbReference>
<evidence type="ECO:0000256" key="8">
    <source>
        <dbReference type="ARBA" id="ARBA00022741"/>
    </source>
</evidence>
<dbReference type="Gene3D" id="3.30.450.20">
    <property type="entry name" value="PAS domain"/>
    <property type="match status" value="4"/>
</dbReference>
<dbReference type="Pfam" id="PF02518">
    <property type="entry name" value="HATPase_c"/>
    <property type="match status" value="1"/>
</dbReference>
<dbReference type="Pfam" id="PF21623">
    <property type="entry name" value="HK_sensor_dom_bact"/>
    <property type="match status" value="1"/>
</dbReference>
<dbReference type="InterPro" id="IPR003661">
    <property type="entry name" value="HisK_dim/P_dom"/>
</dbReference>
<dbReference type="InterPro" id="IPR036097">
    <property type="entry name" value="HisK_dim/P_sf"/>
</dbReference>
<evidence type="ECO:0000256" key="6">
    <source>
        <dbReference type="ARBA" id="ARBA00022679"/>
    </source>
</evidence>
<feature type="domain" description="Histidine kinase" evidence="14">
    <location>
        <begin position="560"/>
        <end position="776"/>
    </location>
</feature>
<comment type="caution">
    <text evidence="16">The sequence shown here is derived from an EMBL/GenBank/DDBJ whole genome shotgun (WGS) entry which is preliminary data.</text>
</comment>
<evidence type="ECO:0000256" key="1">
    <source>
        <dbReference type="ARBA" id="ARBA00000085"/>
    </source>
</evidence>
<dbReference type="RefSeq" id="WP_274687773.1">
    <property type="nucleotide sequence ID" value="NZ_JAPMOU010000004.1"/>
</dbReference>
<protein>
    <recommendedName>
        <fullName evidence="3">histidine kinase</fullName>
        <ecNumber evidence="3">2.7.13.3</ecNumber>
    </recommendedName>
</protein>
<dbReference type="PROSITE" id="PS50109">
    <property type="entry name" value="HIS_KIN"/>
    <property type="match status" value="1"/>
</dbReference>
<dbReference type="CDD" id="cd00082">
    <property type="entry name" value="HisKA"/>
    <property type="match status" value="1"/>
</dbReference>
<dbReference type="SUPFAM" id="SSF55874">
    <property type="entry name" value="ATPase domain of HSP90 chaperone/DNA topoisomerase II/histidine kinase"/>
    <property type="match status" value="1"/>
</dbReference>
<keyword evidence="7 13" id="KW-0812">Transmembrane</keyword>
<evidence type="ECO:0000256" key="13">
    <source>
        <dbReference type="SAM" id="Phobius"/>
    </source>
</evidence>
<keyword evidence="6" id="KW-0808">Transferase</keyword>
<dbReference type="SMART" id="SM00091">
    <property type="entry name" value="PAS"/>
    <property type="match status" value="2"/>
</dbReference>
<evidence type="ECO:0000256" key="11">
    <source>
        <dbReference type="ARBA" id="ARBA00022989"/>
    </source>
</evidence>
<dbReference type="PANTHER" id="PTHR43065">
    <property type="entry name" value="SENSOR HISTIDINE KINASE"/>
    <property type="match status" value="1"/>
</dbReference>
<dbReference type="PANTHER" id="PTHR43065:SF10">
    <property type="entry name" value="PEROXIDE STRESS-ACTIVATED HISTIDINE KINASE MAK3"/>
    <property type="match status" value="1"/>
</dbReference>
<comment type="catalytic activity">
    <reaction evidence="1">
        <text>ATP + protein L-histidine = ADP + protein N-phospho-L-histidine.</text>
        <dbReference type="EC" id="2.7.13.3"/>
    </reaction>
</comment>
<keyword evidence="10 16" id="KW-0067">ATP-binding</keyword>
<dbReference type="EC" id="2.7.13.3" evidence="3"/>
<feature type="transmembrane region" description="Helical" evidence="13">
    <location>
        <begin position="255"/>
        <end position="279"/>
    </location>
</feature>
<dbReference type="NCBIfam" id="TIGR00229">
    <property type="entry name" value="sensory_box"/>
    <property type="match status" value="1"/>
</dbReference>
<dbReference type="InterPro" id="IPR035965">
    <property type="entry name" value="PAS-like_dom_sf"/>
</dbReference>
<dbReference type="InterPro" id="IPR005467">
    <property type="entry name" value="His_kinase_dom"/>
</dbReference>
<dbReference type="SMART" id="SM00387">
    <property type="entry name" value="HATPase_c"/>
    <property type="match status" value="1"/>
</dbReference>
<proteinExistence type="predicted"/>
<dbReference type="Gene3D" id="1.10.287.130">
    <property type="match status" value="1"/>
</dbReference>
<dbReference type="PRINTS" id="PR00344">
    <property type="entry name" value="BCTRLSENSOR"/>
</dbReference>
<evidence type="ECO:0000256" key="2">
    <source>
        <dbReference type="ARBA" id="ARBA00004651"/>
    </source>
</evidence>
<evidence type="ECO:0000259" key="14">
    <source>
        <dbReference type="PROSITE" id="PS50109"/>
    </source>
</evidence>
<dbReference type="InterPro" id="IPR003594">
    <property type="entry name" value="HATPase_dom"/>
</dbReference>
<keyword evidence="9" id="KW-0418">Kinase</keyword>
<keyword evidence="17" id="KW-1185">Reference proteome</keyword>
<keyword evidence="13" id="KW-0472">Membrane</keyword>
<dbReference type="Pfam" id="PF00512">
    <property type="entry name" value="HisKA"/>
    <property type="match status" value="1"/>
</dbReference>
<evidence type="ECO:0000313" key="17">
    <source>
        <dbReference type="Proteomes" id="UP001528823"/>
    </source>
</evidence>
<dbReference type="SMART" id="SM00388">
    <property type="entry name" value="HisKA"/>
    <property type="match status" value="1"/>
</dbReference>
<keyword evidence="8" id="KW-0547">Nucleotide-binding</keyword>
<reference evidence="16 17" key="1">
    <citation type="submission" date="2022-11" db="EMBL/GenBank/DDBJ databases">
        <title>Spartinivicinus poritis sp. nov., isolated from scleractinian coral Porites lutea.</title>
        <authorList>
            <person name="Zhang G."/>
            <person name="Cai L."/>
            <person name="Wei Q."/>
        </authorList>
    </citation>
    <scope>NUCLEOTIDE SEQUENCE [LARGE SCALE GENOMIC DNA]</scope>
    <source>
        <strain evidence="16 17">A2-2</strain>
    </source>
</reference>
<sequence length="796" mass="91472">MINDVELITSYINDHKLKKITSRSATSIKNRIVNFVSRLIKTRQFYDQVRFISSDGRELIRINNKQSSPIIVEEKKLQDKSNRYYFKAVKYISKDSVYISPLDWNMEGGKLEYPLKATIRIVKPIYQNSQFMGAVAINYHAHSLINQLYGKATYSQNHSKVFLINNSGYSAISPISLTAPPTDKSNQSKLIQTKAYFNQEKPKLWQTMLKKNSGHYYSENTLYTYSQINPPLFKQHQVPPLWIVSSTIKMSYAQLWYLIPLYTVIGILVFFASSLFAYFHQKNRQIQTLHQYAESYRQVLKKIQLAAITLNQNGDIEFCNDFFLSLTKFNKDQLVNKPFMKICIPEKLRHQLQNKINQAFFQQQSFRHYTTLLKCSDDSVKIVNLTITYSPALTHHTHSVTLVGEDITAQVINEDQLLRLSHVVDQSSFGVILTDPKGVVVYANDTYINMIKEPITDILNQPAQLFNSELDPNLKETIFHSLHENQHWTGEVKLDKKHSAQSQWVRLAISTIKEQDQVLYISVLLQDINEEKRLAKQVQQESQKRQTSEKLAAIGQASTTIAHDLRNPLCSIKMALQMSQHHYVKQENKANELFSIALEQISYMEKTLDDLLSFSRPEKLTPEWTSIKQIIESTLSCQSKLIKESHATISLNIESNSPHIFADATKLRRILQNLLVNAIQATYILPTTKRNVTITATKEVNNSNHFLQIVIENNGETIREADLNKVFQPFYTTKNKGTGLGLAIVNQLTLQHQGSITLEPIQPLGTRAILYLPIDYTRVNKQFSTYELPEAIAIEQ</sequence>
<evidence type="ECO:0000256" key="5">
    <source>
        <dbReference type="ARBA" id="ARBA00022553"/>
    </source>
</evidence>
<dbReference type="InterPro" id="IPR029151">
    <property type="entry name" value="Sensor-like_sf"/>
</dbReference>
<keyword evidence="11 13" id="KW-1133">Transmembrane helix</keyword>